<dbReference type="InterPro" id="IPR010130">
    <property type="entry name" value="T1SS_OMP_TolC"/>
</dbReference>
<dbReference type="PANTHER" id="PTHR30026:SF22">
    <property type="entry name" value="OUTER MEMBRANE EFFLUX PROTEIN"/>
    <property type="match status" value="1"/>
</dbReference>
<dbReference type="Proteomes" id="UP000503820">
    <property type="component" value="Unassembled WGS sequence"/>
</dbReference>
<dbReference type="PANTHER" id="PTHR30026">
    <property type="entry name" value="OUTER MEMBRANE PROTEIN TOLC"/>
    <property type="match status" value="1"/>
</dbReference>
<dbReference type="RefSeq" id="WP_174410381.1">
    <property type="nucleotide sequence ID" value="NZ_BLVP01000010.1"/>
</dbReference>
<dbReference type="GO" id="GO:0015288">
    <property type="term" value="F:porin activity"/>
    <property type="evidence" value="ECO:0007669"/>
    <property type="project" value="TreeGrafter"/>
</dbReference>
<organism evidence="9 10">
    <name type="scientific">Desulfovibrio psychrotolerans</name>
    <dbReference type="NCBI Taxonomy" id="415242"/>
    <lineage>
        <taxon>Bacteria</taxon>
        <taxon>Pseudomonadati</taxon>
        <taxon>Thermodesulfobacteriota</taxon>
        <taxon>Desulfovibrionia</taxon>
        <taxon>Desulfovibrionales</taxon>
        <taxon>Desulfovibrionaceae</taxon>
        <taxon>Desulfovibrio</taxon>
    </lineage>
</organism>
<sequence length="462" mass="50565">MFFSLFSKHTKERLRTAAAGSALLACVAFFPAAALADEASLRDTVLTTLRQHPQLQQLQQGKQAAEQDHKQARGGFFPRLDASAQYGTEAYSDAATRRAQQDGHFTDRMDAALTATQMLWDGHATSSSVAAAEAGMRLADSQFVDAADSLGLDAVIAHIGVLRQRLLVELAQDNVVQHQDILASMEEREQLGAGSLADVTQTRGRLARSMTTLSATRSDLNVLTANYYRLTGQVPQNLEEPGLPDGVPHDVDAAAEKTLENNPKIVTLLAEVDRAVQNIRRNEANYYPEFNLKASSGFTQNAESSTTYTKKDQVMVTMDWNLFKGGSDVAGVRAARARKSAAELGLRDTRDALMEEVLASWSLYEAAKEQAALYEQAVEFNRQTRDMYLQQFTVGQRSLLDVLDAENELFNTQGQLITARMNVVVGGFRLLALNGDILSALNIDKKDYMDAVAAAAPVKELE</sequence>
<dbReference type="SUPFAM" id="SSF56954">
    <property type="entry name" value="Outer membrane efflux proteins (OEP)"/>
    <property type="match status" value="1"/>
</dbReference>
<keyword evidence="6" id="KW-0472">Membrane</keyword>
<evidence type="ECO:0000256" key="2">
    <source>
        <dbReference type="ARBA" id="ARBA00007613"/>
    </source>
</evidence>
<evidence type="ECO:0000313" key="9">
    <source>
        <dbReference type="EMBL" id="GFM37740.1"/>
    </source>
</evidence>
<accession>A0A7J0BVJ8</accession>
<comment type="subcellular location">
    <subcellularLocation>
        <location evidence="1">Cell outer membrane</location>
    </subcellularLocation>
</comment>
<dbReference type="GO" id="GO:0009279">
    <property type="term" value="C:cell outer membrane"/>
    <property type="evidence" value="ECO:0007669"/>
    <property type="project" value="UniProtKB-SubCell"/>
</dbReference>
<evidence type="ECO:0000256" key="8">
    <source>
        <dbReference type="SAM" id="SignalP"/>
    </source>
</evidence>
<keyword evidence="4" id="KW-1134">Transmembrane beta strand</keyword>
<evidence type="ECO:0000313" key="10">
    <source>
        <dbReference type="Proteomes" id="UP000503820"/>
    </source>
</evidence>
<evidence type="ECO:0000256" key="6">
    <source>
        <dbReference type="ARBA" id="ARBA00023136"/>
    </source>
</evidence>
<dbReference type="InterPro" id="IPR051906">
    <property type="entry name" value="TolC-like"/>
</dbReference>
<evidence type="ECO:0000256" key="4">
    <source>
        <dbReference type="ARBA" id="ARBA00022452"/>
    </source>
</evidence>
<keyword evidence="5" id="KW-0812">Transmembrane</keyword>
<dbReference type="Pfam" id="PF02321">
    <property type="entry name" value="OEP"/>
    <property type="match status" value="2"/>
</dbReference>
<keyword evidence="8" id="KW-0732">Signal</keyword>
<evidence type="ECO:0000256" key="3">
    <source>
        <dbReference type="ARBA" id="ARBA00022448"/>
    </source>
</evidence>
<evidence type="ECO:0000256" key="1">
    <source>
        <dbReference type="ARBA" id="ARBA00004442"/>
    </source>
</evidence>
<dbReference type="EMBL" id="BLVP01000010">
    <property type="protein sequence ID" value="GFM37740.1"/>
    <property type="molecule type" value="Genomic_DNA"/>
</dbReference>
<feature type="chain" id="PRO_5029798889" evidence="8">
    <location>
        <begin position="37"/>
        <end position="462"/>
    </location>
</feature>
<dbReference type="Gene3D" id="1.20.1600.10">
    <property type="entry name" value="Outer membrane efflux proteins (OEP)"/>
    <property type="match status" value="1"/>
</dbReference>
<name>A0A7J0BVJ8_9BACT</name>
<evidence type="ECO:0000256" key="7">
    <source>
        <dbReference type="ARBA" id="ARBA00023237"/>
    </source>
</evidence>
<dbReference type="InterPro" id="IPR003423">
    <property type="entry name" value="OMP_efflux"/>
</dbReference>
<dbReference type="NCBIfam" id="TIGR01844">
    <property type="entry name" value="type_I_sec_TolC"/>
    <property type="match status" value="1"/>
</dbReference>
<evidence type="ECO:0000256" key="5">
    <source>
        <dbReference type="ARBA" id="ARBA00022692"/>
    </source>
</evidence>
<gene>
    <name evidence="9" type="ORF">DSM19430T_24240</name>
</gene>
<keyword evidence="7" id="KW-0998">Cell outer membrane</keyword>
<dbReference type="AlphaFoldDB" id="A0A7J0BVJ8"/>
<comment type="similarity">
    <text evidence="2">Belongs to the outer membrane factor (OMF) (TC 1.B.17) family.</text>
</comment>
<proteinExistence type="inferred from homology"/>
<dbReference type="GO" id="GO:0015562">
    <property type="term" value="F:efflux transmembrane transporter activity"/>
    <property type="evidence" value="ECO:0007669"/>
    <property type="project" value="InterPro"/>
</dbReference>
<protein>
    <submittedName>
        <fullName evidence="9">Channel protein TolC</fullName>
    </submittedName>
</protein>
<keyword evidence="3" id="KW-0813">Transport</keyword>
<dbReference type="GO" id="GO:1990281">
    <property type="term" value="C:efflux pump complex"/>
    <property type="evidence" value="ECO:0007669"/>
    <property type="project" value="TreeGrafter"/>
</dbReference>
<keyword evidence="10" id="KW-1185">Reference proteome</keyword>
<comment type="caution">
    <text evidence="9">The sequence shown here is derived from an EMBL/GenBank/DDBJ whole genome shotgun (WGS) entry which is preliminary data.</text>
</comment>
<reference evidence="9 10" key="1">
    <citation type="submission" date="2020-05" db="EMBL/GenBank/DDBJ databases">
        <title>Draft genome sequence of Desulfovibrio psychrotolerans JS1T.</title>
        <authorList>
            <person name="Ueno A."/>
            <person name="Tamazawa S."/>
            <person name="Tamamura S."/>
            <person name="Murakami T."/>
            <person name="Kiyama T."/>
            <person name="Inomata H."/>
            <person name="Amano Y."/>
            <person name="Miyakawa K."/>
            <person name="Tamaki H."/>
            <person name="Naganuma T."/>
            <person name="Kaneko K."/>
        </authorList>
    </citation>
    <scope>NUCLEOTIDE SEQUENCE [LARGE SCALE GENOMIC DNA]</scope>
    <source>
        <strain evidence="9 10">JS1</strain>
    </source>
</reference>
<feature type="signal peptide" evidence="8">
    <location>
        <begin position="1"/>
        <end position="36"/>
    </location>
</feature>